<dbReference type="Proteomes" id="UP001176960">
    <property type="component" value="Unassembled WGS sequence"/>
</dbReference>
<keyword evidence="1" id="KW-1133">Transmembrane helix</keyword>
<keyword evidence="3" id="KW-1185">Reference proteome</keyword>
<feature type="transmembrane region" description="Helical" evidence="1">
    <location>
        <begin position="288"/>
        <end position="304"/>
    </location>
</feature>
<accession>A0AA35Y2S9</accession>
<feature type="transmembrane region" description="Helical" evidence="1">
    <location>
        <begin position="352"/>
        <end position="368"/>
    </location>
</feature>
<protein>
    <submittedName>
        <fullName evidence="2">Uncharacterized protein</fullName>
    </submittedName>
</protein>
<feature type="transmembrane region" description="Helical" evidence="1">
    <location>
        <begin position="79"/>
        <end position="100"/>
    </location>
</feature>
<feature type="transmembrane region" description="Helical" evidence="1">
    <location>
        <begin position="214"/>
        <end position="238"/>
    </location>
</feature>
<name>A0AA35Y2S9_9PROT</name>
<feature type="transmembrane region" description="Helical" evidence="1">
    <location>
        <begin position="375"/>
        <end position="395"/>
    </location>
</feature>
<dbReference type="AlphaFoldDB" id="A0AA35Y2S9"/>
<sequence length="554" mass="61066">MTPKTFAIPALALGAALLCHHFGLRFLRDSDQANALFEAMDMVSGNPLLRGWVTPPDNFWLIDLPGLGLLSRFTSDMRAPLYILPAIWWGGIVWAACLLVEARHTMARHGDWRKFLPVILFLGLPPLYEPGPIGFLTYTPYHVGTLFFTLIGLLTVERCLRPGSHLAAGISLGFIVGILEISDAFATCCFIVPTLVTSLWMARRGIERRAALRIAAILAASFGLVALARLVLSLAGGFHASHLTIHFMSTRQMHDHLHFSRLSLGDLFGVSLDDKKFFGPAPGKAAEALLRLAALFPVLLWLPWQTIRLLPQAFRRTTPTPFDPVTAILILGTACAGGAAIFLDFYIAGEDIIRYFLPILIYGTIAFARSGPTVGMAWLFVPAIAWTLAIFAQTWSPRPDTDRLIDPYHVAHQMDVEPLLALLDAEGLTQGYGNYWYASLTTLASQGHTTIRTVTSDSHNTDGFCALSPLAWLSQRSWYRPEALADKARIFILADLTRPFFNSGLDQSAIIASLGPPERIIPFPHPPSGNLMAIDVYPRETLLACQTLFDWPDP</sequence>
<feature type="transmembrane region" description="Helical" evidence="1">
    <location>
        <begin position="163"/>
        <end position="178"/>
    </location>
</feature>
<feature type="transmembrane region" description="Helical" evidence="1">
    <location>
        <begin position="140"/>
        <end position="156"/>
    </location>
</feature>
<dbReference type="EMBL" id="CATKSH010000026">
    <property type="protein sequence ID" value="CAI9121878.1"/>
    <property type="molecule type" value="Genomic_DNA"/>
</dbReference>
<gene>
    <name evidence="2" type="ORF">LMG32879_002734</name>
</gene>
<keyword evidence="1" id="KW-0472">Membrane</keyword>
<comment type="caution">
    <text evidence="2">The sequence shown here is derived from an EMBL/GenBank/DDBJ whole genome shotgun (WGS) entry which is preliminary data.</text>
</comment>
<keyword evidence="1" id="KW-0812">Transmembrane</keyword>
<evidence type="ECO:0000313" key="3">
    <source>
        <dbReference type="Proteomes" id="UP001176960"/>
    </source>
</evidence>
<feature type="transmembrane region" description="Helical" evidence="1">
    <location>
        <begin position="184"/>
        <end position="202"/>
    </location>
</feature>
<proteinExistence type="predicted"/>
<dbReference type="RefSeq" id="WP_289842974.1">
    <property type="nucleotide sequence ID" value="NZ_CATKSH010000026.1"/>
</dbReference>
<reference evidence="2" key="1">
    <citation type="submission" date="2023-03" db="EMBL/GenBank/DDBJ databases">
        <authorList>
            <person name="Cleenwerck I."/>
        </authorList>
    </citation>
    <scope>NUCLEOTIDE SEQUENCE</scope>
    <source>
        <strain evidence="2">LMG 32879</strain>
    </source>
</reference>
<evidence type="ECO:0000256" key="1">
    <source>
        <dbReference type="SAM" id="Phobius"/>
    </source>
</evidence>
<organism evidence="2 3">
    <name type="scientific">Brytella acorum</name>
    <dbReference type="NCBI Taxonomy" id="2959299"/>
    <lineage>
        <taxon>Bacteria</taxon>
        <taxon>Pseudomonadati</taxon>
        <taxon>Pseudomonadota</taxon>
        <taxon>Alphaproteobacteria</taxon>
        <taxon>Acetobacterales</taxon>
        <taxon>Acetobacteraceae</taxon>
        <taxon>Brytella</taxon>
    </lineage>
</organism>
<evidence type="ECO:0000313" key="2">
    <source>
        <dbReference type="EMBL" id="CAI9121878.1"/>
    </source>
</evidence>
<feature type="transmembrane region" description="Helical" evidence="1">
    <location>
        <begin position="325"/>
        <end position="346"/>
    </location>
</feature>